<organism evidence="1 2">
    <name type="scientific">Bauhinia variegata</name>
    <name type="common">Purple orchid tree</name>
    <name type="synonym">Phanera variegata</name>
    <dbReference type="NCBI Taxonomy" id="167791"/>
    <lineage>
        <taxon>Eukaryota</taxon>
        <taxon>Viridiplantae</taxon>
        <taxon>Streptophyta</taxon>
        <taxon>Embryophyta</taxon>
        <taxon>Tracheophyta</taxon>
        <taxon>Spermatophyta</taxon>
        <taxon>Magnoliopsida</taxon>
        <taxon>eudicotyledons</taxon>
        <taxon>Gunneridae</taxon>
        <taxon>Pentapetalae</taxon>
        <taxon>rosids</taxon>
        <taxon>fabids</taxon>
        <taxon>Fabales</taxon>
        <taxon>Fabaceae</taxon>
        <taxon>Cercidoideae</taxon>
        <taxon>Cercideae</taxon>
        <taxon>Bauhiniinae</taxon>
        <taxon>Bauhinia</taxon>
    </lineage>
</organism>
<reference evidence="1 2" key="1">
    <citation type="journal article" date="2022" name="DNA Res.">
        <title>Chromosomal-level genome assembly of the orchid tree Bauhinia variegata (Leguminosae; Cercidoideae) supports the allotetraploid origin hypothesis of Bauhinia.</title>
        <authorList>
            <person name="Zhong Y."/>
            <person name="Chen Y."/>
            <person name="Zheng D."/>
            <person name="Pang J."/>
            <person name="Liu Y."/>
            <person name="Luo S."/>
            <person name="Meng S."/>
            <person name="Qian L."/>
            <person name="Wei D."/>
            <person name="Dai S."/>
            <person name="Zhou R."/>
        </authorList>
    </citation>
    <scope>NUCLEOTIDE SEQUENCE [LARGE SCALE GENOMIC DNA]</scope>
    <source>
        <strain evidence="1">BV-YZ2020</strain>
    </source>
</reference>
<proteinExistence type="predicted"/>
<keyword evidence="2" id="KW-1185">Reference proteome</keyword>
<dbReference type="EMBL" id="CM039434">
    <property type="protein sequence ID" value="KAI4324364.1"/>
    <property type="molecule type" value="Genomic_DNA"/>
</dbReference>
<name>A0ACB9MLS8_BAUVA</name>
<evidence type="ECO:0000313" key="1">
    <source>
        <dbReference type="EMBL" id="KAI4324364.1"/>
    </source>
</evidence>
<protein>
    <submittedName>
        <fullName evidence="1">Uncharacterized protein</fullName>
    </submittedName>
</protein>
<sequence>MARFYSTPPTRNYPHTSRSATAPAPLLPSAKRNSSSILLIKGSVHKENLMSPAHPFLEKDRESKPNVALNISAVKENMEEKGLSHMTPSEIPVVKVEPFLDEQINTAKVLEDVDVDIMSWTNKGDFASNKNEDPDATECSSSFADTTSDTDTCSRLSEAEVESDFFGENGLPCTFDAFGSAFRIRKKKLTDHWRNFIRPLMWRCKWTELRIKEIESQALKYSKALAEYDQRKQMEPDHATIKEEGSKSLPFSSHQYRNKAKKRRKRKKVEETTEIASYTSQHYLFSYLENKKSDPDGCLADDFGNPVITDLHADSTDRFGITDDQSFFEFGDGDGSLEQILSTIETLHSRVHKLKSQVDVVMSKNAIKFSSSENLSVLPHADVQTSSAYSPTFSVGNGDTVSAGAIYGSTQHVPDFDLGDLVMPDNAVSSYIEATVVPDIIESTVGLLSAADVTLHRPQTVDTCENMVDNLMHNEVADTEDHNLRSTSQQRTEKHNHREKGEQEENAHPGPGPASDSSIGGKCTVSQEQSTLKSCLYGDVNFPKNKRKRGERKASSGGWSKKCSGEPDSQ</sequence>
<dbReference type="Proteomes" id="UP000828941">
    <property type="component" value="Chromosome 9"/>
</dbReference>
<accession>A0ACB9MLS8</accession>
<gene>
    <name evidence="1" type="ORF">L6164_023911</name>
</gene>
<evidence type="ECO:0000313" key="2">
    <source>
        <dbReference type="Proteomes" id="UP000828941"/>
    </source>
</evidence>
<comment type="caution">
    <text evidence="1">The sequence shown here is derived from an EMBL/GenBank/DDBJ whole genome shotgun (WGS) entry which is preliminary data.</text>
</comment>